<dbReference type="AlphaFoldDB" id="X1HJP5"/>
<organism evidence="1">
    <name type="scientific">marine sediment metagenome</name>
    <dbReference type="NCBI Taxonomy" id="412755"/>
    <lineage>
        <taxon>unclassified sequences</taxon>
        <taxon>metagenomes</taxon>
        <taxon>ecological metagenomes</taxon>
    </lineage>
</organism>
<accession>X1HJP5</accession>
<comment type="caution">
    <text evidence="1">The sequence shown here is derived from an EMBL/GenBank/DDBJ whole genome shotgun (WGS) entry which is preliminary data.</text>
</comment>
<reference evidence="1" key="1">
    <citation type="journal article" date="2014" name="Front. Microbiol.">
        <title>High frequency of phylogenetically diverse reductive dehalogenase-homologous genes in deep subseafloor sedimentary metagenomes.</title>
        <authorList>
            <person name="Kawai M."/>
            <person name="Futagami T."/>
            <person name="Toyoda A."/>
            <person name="Takaki Y."/>
            <person name="Nishi S."/>
            <person name="Hori S."/>
            <person name="Arai W."/>
            <person name="Tsubouchi T."/>
            <person name="Morono Y."/>
            <person name="Uchiyama I."/>
            <person name="Ito T."/>
            <person name="Fujiyama A."/>
            <person name="Inagaki F."/>
            <person name="Takami H."/>
        </authorList>
    </citation>
    <scope>NUCLEOTIDE SEQUENCE</scope>
    <source>
        <strain evidence="1">Expedition CK06-06</strain>
    </source>
</reference>
<gene>
    <name evidence="1" type="ORF">S03H2_32189</name>
</gene>
<dbReference type="EMBL" id="BARU01019549">
    <property type="protein sequence ID" value="GAH54044.1"/>
    <property type="molecule type" value="Genomic_DNA"/>
</dbReference>
<dbReference type="Gene3D" id="3.90.1720.10">
    <property type="entry name" value="endopeptidase domain like (from Nostoc punctiforme)"/>
    <property type="match status" value="1"/>
</dbReference>
<proteinExistence type="predicted"/>
<evidence type="ECO:0000313" key="1">
    <source>
        <dbReference type="EMBL" id="GAH54044.1"/>
    </source>
</evidence>
<name>X1HJP5_9ZZZZ</name>
<sequence>MNNRILPELMPADLFATPPRDPIGRFATDTLNARTFHWALVVHPVLTEAGVDYEIMEAIATKGVAVGLLNQMYGNIPIRIYRVKFISRPDGRQVERVADSYGRSFYAFTTLPSIIKWWIGSHFIRFLDSQPPALDLNSTLCTGFVTMVVKDLGVELVPETVYPTPDLLEKSPHLEIIYSEF</sequence>
<protein>
    <submittedName>
        <fullName evidence="1">Uncharacterized protein</fullName>
    </submittedName>
</protein>